<keyword evidence="7" id="KW-1185">Reference proteome</keyword>
<sequence length="609" mass="70353">MNCLLVQSTRWLSHVSVWRFVGFVSTVVGLLCYAPSSSFHYLFGEWNLLKILLYTVFSLFICFWSLFAKVCQHSTSIRFKAHSAFLVLTITSVYSYFADKVVNGKPDAFSLISCAAFVIMSFSLSRQTQCGFEVDLFYFFTGCFIVLLMKINVALAIVGVGFSYSLITFRSYLDATSYEYLGVQDEHYSVVIDVNSLSTDNARNNMMQQLMARIKAIGQGNLKLTYTRFERRREYLEDGFELAGLDHNFVIDALPSEKINELEETIKLMLGDGLEKECSDAYCDWRRESIEDCLKFSSNLEAINIIRWIKAMNFTLRILFPSERRLGDRVFSGFSSVAELCFTEVCQGAMVKLLNFADEYARSDPWPLPLESTLSMLEKLGDLIPEFHALFPQSPVNEVLTVRDKFGEVCRSIFMKMEDEIFSHPYTNVIVQPDVVCHPLTQCVMDYLDQNLEKFRKFSNVTGTSSVSDQVGRIMKRLESELVAMSQNYKYPALRHLFIMNNWLYVEQRSTKLRYLEFFQNCPTIVRRNQELYERSAWKMVLDFLKLENGELEDAESIKSILINEHMEFICRHQSTWLASNDLLPKIILPQIVDGGIGIKTTYDYMYFI</sequence>
<keyword evidence="4" id="KW-0472">Membrane</keyword>
<keyword evidence="3" id="KW-0268">Exocytosis</keyword>
<dbReference type="Proteomes" id="UP001603857">
    <property type="component" value="Unassembled WGS sequence"/>
</dbReference>
<keyword evidence="4" id="KW-1133">Transmembrane helix</keyword>
<evidence type="ECO:0000313" key="6">
    <source>
        <dbReference type="EMBL" id="KAL2317417.1"/>
    </source>
</evidence>
<accession>A0ABD1L1M8</accession>
<evidence type="ECO:0000259" key="5">
    <source>
        <dbReference type="Pfam" id="PF03081"/>
    </source>
</evidence>
<protein>
    <recommendedName>
        <fullName evidence="3">Exocyst subunit Exo70 family protein</fullName>
    </recommendedName>
</protein>
<evidence type="ECO:0000313" key="7">
    <source>
        <dbReference type="Proteomes" id="UP001603857"/>
    </source>
</evidence>
<keyword evidence="3" id="KW-0653">Protein transport</keyword>
<dbReference type="InterPro" id="IPR004140">
    <property type="entry name" value="Exo70"/>
</dbReference>
<evidence type="ECO:0000256" key="2">
    <source>
        <dbReference type="ARBA" id="ARBA00022448"/>
    </source>
</evidence>
<dbReference type="EMBL" id="JBGMDY010000011">
    <property type="protein sequence ID" value="KAL2317417.1"/>
    <property type="molecule type" value="Genomic_DNA"/>
</dbReference>
<feature type="transmembrane region" description="Helical" evidence="4">
    <location>
        <begin position="48"/>
        <end position="67"/>
    </location>
</feature>
<gene>
    <name evidence="6" type="ORF">Fmac_031293</name>
</gene>
<dbReference type="InterPro" id="IPR016159">
    <property type="entry name" value="Cullin_repeat-like_dom_sf"/>
</dbReference>
<dbReference type="GO" id="GO:0015031">
    <property type="term" value="P:protein transport"/>
    <property type="evidence" value="ECO:0007669"/>
    <property type="project" value="UniProtKB-KW"/>
</dbReference>
<feature type="domain" description="Exocyst complex subunit Exo70 C-terminal" evidence="5">
    <location>
        <begin position="307"/>
        <end position="582"/>
    </location>
</feature>
<evidence type="ECO:0000256" key="1">
    <source>
        <dbReference type="ARBA" id="ARBA00006756"/>
    </source>
</evidence>
<evidence type="ECO:0000256" key="3">
    <source>
        <dbReference type="RuleBase" id="RU365026"/>
    </source>
</evidence>
<proteinExistence type="inferred from homology"/>
<feature type="transmembrane region" description="Helical" evidence="4">
    <location>
        <begin position="136"/>
        <end position="164"/>
    </location>
</feature>
<feature type="transmembrane region" description="Helical" evidence="4">
    <location>
        <begin position="108"/>
        <end position="124"/>
    </location>
</feature>
<evidence type="ECO:0000256" key="4">
    <source>
        <dbReference type="SAM" id="Phobius"/>
    </source>
</evidence>
<comment type="similarity">
    <text evidence="1 3">Belongs to the EXO70 family.</text>
</comment>
<dbReference type="GO" id="GO:0006887">
    <property type="term" value="P:exocytosis"/>
    <property type="evidence" value="ECO:0007669"/>
    <property type="project" value="UniProtKB-KW"/>
</dbReference>
<dbReference type="AlphaFoldDB" id="A0ABD1L1M8"/>
<dbReference type="PANTHER" id="PTHR12542:SF180">
    <property type="entry name" value="EXOCYST SUBUNIT EXO70 FAMILY PROTEIN"/>
    <property type="match status" value="1"/>
</dbReference>
<dbReference type="Pfam" id="PF03081">
    <property type="entry name" value="Exo70_C"/>
    <property type="match status" value="1"/>
</dbReference>
<comment type="caution">
    <text evidence="6">The sequence shown here is derived from an EMBL/GenBank/DDBJ whole genome shotgun (WGS) entry which is preliminary data.</text>
</comment>
<name>A0ABD1L1M8_9FABA</name>
<comment type="function">
    <text evidence="3">Component of the exocyst complex.</text>
</comment>
<feature type="transmembrane region" description="Helical" evidence="4">
    <location>
        <begin position="79"/>
        <end position="96"/>
    </location>
</feature>
<organism evidence="6 7">
    <name type="scientific">Flemingia macrophylla</name>
    <dbReference type="NCBI Taxonomy" id="520843"/>
    <lineage>
        <taxon>Eukaryota</taxon>
        <taxon>Viridiplantae</taxon>
        <taxon>Streptophyta</taxon>
        <taxon>Embryophyta</taxon>
        <taxon>Tracheophyta</taxon>
        <taxon>Spermatophyta</taxon>
        <taxon>Magnoliopsida</taxon>
        <taxon>eudicotyledons</taxon>
        <taxon>Gunneridae</taxon>
        <taxon>Pentapetalae</taxon>
        <taxon>rosids</taxon>
        <taxon>fabids</taxon>
        <taxon>Fabales</taxon>
        <taxon>Fabaceae</taxon>
        <taxon>Papilionoideae</taxon>
        <taxon>50 kb inversion clade</taxon>
        <taxon>NPAAA clade</taxon>
        <taxon>indigoferoid/millettioid clade</taxon>
        <taxon>Phaseoleae</taxon>
        <taxon>Flemingia</taxon>
    </lineage>
</organism>
<dbReference type="Gene3D" id="1.20.1280.170">
    <property type="entry name" value="Exocyst complex component Exo70"/>
    <property type="match status" value="1"/>
</dbReference>
<dbReference type="PANTHER" id="PTHR12542">
    <property type="entry name" value="EXOCYST COMPLEX PROTEIN EXO70"/>
    <property type="match status" value="1"/>
</dbReference>
<keyword evidence="4" id="KW-0812">Transmembrane</keyword>
<dbReference type="InterPro" id="IPR046364">
    <property type="entry name" value="Exo70_C"/>
</dbReference>
<reference evidence="6 7" key="1">
    <citation type="submission" date="2024-08" db="EMBL/GenBank/DDBJ databases">
        <title>Insights into the chromosomal genome structure of Flemingia macrophylla.</title>
        <authorList>
            <person name="Ding Y."/>
            <person name="Zhao Y."/>
            <person name="Bi W."/>
            <person name="Wu M."/>
            <person name="Zhao G."/>
            <person name="Gong Y."/>
            <person name="Li W."/>
            <person name="Zhang P."/>
        </authorList>
    </citation>
    <scope>NUCLEOTIDE SEQUENCE [LARGE SCALE GENOMIC DNA]</scope>
    <source>
        <strain evidence="6">DYQJB</strain>
        <tissue evidence="6">Leaf</tissue>
    </source>
</reference>
<feature type="transmembrane region" description="Helical" evidence="4">
    <location>
        <begin position="17"/>
        <end position="36"/>
    </location>
</feature>
<keyword evidence="2 3" id="KW-0813">Transport</keyword>
<dbReference type="SUPFAM" id="SSF74788">
    <property type="entry name" value="Cullin repeat-like"/>
    <property type="match status" value="1"/>
</dbReference>